<proteinExistence type="inferred from homology"/>
<dbReference type="PROSITE" id="PS01227">
    <property type="entry name" value="UPF0012"/>
    <property type="match status" value="1"/>
</dbReference>
<accession>A0A0B4DJ36</accession>
<gene>
    <name evidence="3" type="ORF">RM50_17875</name>
</gene>
<dbReference type="RefSeq" id="WP_043455438.1">
    <property type="nucleotide sequence ID" value="NZ_JWTB01000039.1"/>
</dbReference>
<dbReference type="InterPro" id="IPR003010">
    <property type="entry name" value="C-N_Hydrolase"/>
</dbReference>
<comment type="similarity">
    <text evidence="1">Belongs to the carbon-nitrogen hydrolase superfamily. NIT1/NIT2 family.</text>
</comment>
<dbReference type="InterPro" id="IPR001110">
    <property type="entry name" value="UPF0012_CS"/>
</dbReference>
<dbReference type="CDD" id="cd07581">
    <property type="entry name" value="nitrilase_3"/>
    <property type="match status" value="1"/>
</dbReference>
<organism evidence="3 4">
    <name type="scientific">Pseudarthrobacter phenanthrenivorans</name>
    <name type="common">Arthrobacter phenanthrenivorans</name>
    <dbReference type="NCBI Taxonomy" id="361575"/>
    <lineage>
        <taxon>Bacteria</taxon>
        <taxon>Bacillati</taxon>
        <taxon>Actinomycetota</taxon>
        <taxon>Actinomycetes</taxon>
        <taxon>Micrococcales</taxon>
        <taxon>Micrococcaceae</taxon>
        <taxon>Pseudarthrobacter</taxon>
    </lineage>
</organism>
<feature type="domain" description="CN hydrolase" evidence="2">
    <location>
        <begin position="1"/>
        <end position="245"/>
    </location>
</feature>
<evidence type="ECO:0000313" key="3">
    <source>
        <dbReference type="EMBL" id="KIC64445.1"/>
    </source>
</evidence>
<comment type="caution">
    <text evidence="3">The sequence shown here is derived from an EMBL/GenBank/DDBJ whole genome shotgun (WGS) entry which is preliminary data.</text>
</comment>
<dbReference type="Proteomes" id="UP000031196">
    <property type="component" value="Unassembled WGS sequence"/>
</dbReference>
<evidence type="ECO:0000259" key="2">
    <source>
        <dbReference type="PROSITE" id="PS50263"/>
    </source>
</evidence>
<reference evidence="3 4" key="1">
    <citation type="submission" date="2014-12" db="EMBL/GenBank/DDBJ databases">
        <title>Genome sequencing of Arthrobacter phenanthrenivorans SWC37.</title>
        <authorList>
            <person name="Tan P.W."/>
            <person name="Chan K.-G."/>
        </authorList>
    </citation>
    <scope>NUCLEOTIDE SEQUENCE [LARGE SCALE GENOMIC DNA]</scope>
    <source>
        <strain evidence="3 4">SWC37</strain>
    </source>
</reference>
<dbReference type="GO" id="GO:0016787">
    <property type="term" value="F:hydrolase activity"/>
    <property type="evidence" value="ECO:0007669"/>
    <property type="project" value="UniProtKB-KW"/>
</dbReference>
<dbReference type="Gene3D" id="3.60.110.10">
    <property type="entry name" value="Carbon-nitrogen hydrolase"/>
    <property type="match status" value="1"/>
</dbReference>
<sequence>MRIAVAQIISSADTAANLELVWEYAAQASNAGARLVVFPEATMRAFGHSLKDIAEPLDGPWAGEVRRIARELEITIVAGMFTPGKDGRVRNTLLVTGPGVEASYDKVHLFDAFGFAESRTVDAGEAPVTFELEGTVFGLATCYDIRFPALFTANATAGAQVNIVCASWGAGEGKAEQWDLLVRARALDSTTFVIACGQGDPESTGAGPAGTAPTGIGHSAVVTPLGKAVVALGGKPELAVVDIDPSTVADVREKLPVLANARHFSTVSRRS</sequence>
<keyword evidence="3" id="KW-0378">Hydrolase</keyword>
<name>A0A0B4DJ36_PSEPS</name>
<dbReference type="PROSITE" id="PS50263">
    <property type="entry name" value="CN_HYDROLASE"/>
    <property type="match status" value="1"/>
</dbReference>
<dbReference type="SUPFAM" id="SSF56317">
    <property type="entry name" value="Carbon-nitrogen hydrolase"/>
    <property type="match status" value="1"/>
</dbReference>
<dbReference type="AlphaFoldDB" id="A0A0B4DJ36"/>
<dbReference type="InterPro" id="IPR036526">
    <property type="entry name" value="C-N_Hydrolase_sf"/>
</dbReference>
<dbReference type="PANTHER" id="PTHR23088">
    <property type="entry name" value="NITRILASE-RELATED"/>
    <property type="match status" value="1"/>
</dbReference>
<dbReference type="EMBL" id="JWTB01000039">
    <property type="protein sequence ID" value="KIC64445.1"/>
    <property type="molecule type" value="Genomic_DNA"/>
</dbReference>
<protein>
    <submittedName>
        <fullName evidence="3">Hydrolase</fullName>
    </submittedName>
</protein>
<dbReference type="Pfam" id="PF00795">
    <property type="entry name" value="CN_hydrolase"/>
    <property type="match status" value="1"/>
</dbReference>
<evidence type="ECO:0000313" key="4">
    <source>
        <dbReference type="Proteomes" id="UP000031196"/>
    </source>
</evidence>
<evidence type="ECO:0000256" key="1">
    <source>
        <dbReference type="ARBA" id="ARBA00010613"/>
    </source>
</evidence>
<dbReference type="PANTHER" id="PTHR23088:SF27">
    <property type="entry name" value="DEAMINATED GLUTATHIONE AMIDASE"/>
    <property type="match status" value="1"/>
</dbReference>
<dbReference type="OrthoDB" id="9811121at2"/>